<organism evidence="8 9">
    <name type="scientific">Brevundimonas kwangchunensis</name>
    <dbReference type="NCBI Taxonomy" id="322163"/>
    <lineage>
        <taxon>Bacteria</taxon>
        <taxon>Pseudomonadati</taxon>
        <taxon>Pseudomonadota</taxon>
        <taxon>Alphaproteobacteria</taxon>
        <taxon>Caulobacterales</taxon>
        <taxon>Caulobacteraceae</taxon>
        <taxon>Brevundimonas</taxon>
    </lineage>
</organism>
<dbReference type="InterPro" id="IPR001958">
    <property type="entry name" value="Tet-R_TetA/multi-R_MdtG-like"/>
</dbReference>
<evidence type="ECO:0000313" key="8">
    <source>
        <dbReference type="EMBL" id="GAA0622183.1"/>
    </source>
</evidence>
<dbReference type="InterPro" id="IPR011701">
    <property type="entry name" value="MFS"/>
</dbReference>
<evidence type="ECO:0000256" key="1">
    <source>
        <dbReference type="ARBA" id="ARBA00004141"/>
    </source>
</evidence>
<dbReference type="Pfam" id="PF07690">
    <property type="entry name" value="MFS_1"/>
    <property type="match status" value="1"/>
</dbReference>
<evidence type="ECO:0000256" key="3">
    <source>
        <dbReference type="ARBA" id="ARBA00022692"/>
    </source>
</evidence>
<keyword evidence="2" id="KW-0813">Transport</keyword>
<feature type="transmembrane region" description="Helical" evidence="6">
    <location>
        <begin position="257"/>
        <end position="276"/>
    </location>
</feature>
<feature type="transmembrane region" description="Helical" evidence="6">
    <location>
        <begin position="51"/>
        <end position="71"/>
    </location>
</feature>
<dbReference type="CDD" id="cd17388">
    <property type="entry name" value="MFS_TetA"/>
    <property type="match status" value="1"/>
</dbReference>
<dbReference type="SUPFAM" id="SSF103473">
    <property type="entry name" value="MFS general substrate transporter"/>
    <property type="match status" value="1"/>
</dbReference>
<dbReference type="Gene3D" id="1.20.1250.20">
    <property type="entry name" value="MFS general substrate transporter like domains"/>
    <property type="match status" value="1"/>
</dbReference>
<feature type="transmembrane region" description="Helical" evidence="6">
    <location>
        <begin position="12"/>
        <end position="39"/>
    </location>
</feature>
<feature type="transmembrane region" description="Helical" evidence="6">
    <location>
        <begin position="169"/>
        <end position="189"/>
    </location>
</feature>
<keyword evidence="5 6" id="KW-0472">Membrane</keyword>
<proteinExistence type="predicted"/>
<dbReference type="Proteomes" id="UP001501352">
    <property type="component" value="Unassembled WGS sequence"/>
</dbReference>
<feature type="transmembrane region" description="Helical" evidence="6">
    <location>
        <begin position="288"/>
        <end position="306"/>
    </location>
</feature>
<feature type="transmembrane region" description="Helical" evidence="6">
    <location>
        <begin position="405"/>
        <end position="424"/>
    </location>
</feature>
<protein>
    <submittedName>
        <fullName evidence="8">TCR/Tet family MFS transporter</fullName>
    </submittedName>
</protein>
<keyword evidence="9" id="KW-1185">Reference proteome</keyword>
<feature type="transmembrane region" description="Helical" evidence="6">
    <location>
        <begin position="345"/>
        <end position="368"/>
    </location>
</feature>
<evidence type="ECO:0000259" key="7">
    <source>
        <dbReference type="PROSITE" id="PS50850"/>
    </source>
</evidence>
<keyword evidence="4 6" id="KW-1133">Transmembrane helix</keyword>
<reference evidence="8 9" key="1">
    <citation type="journal article" date="2019" name="Int. J. Syst. Evol. Microbiol.">
        <title>The Global Catalogue of Microorganisms (GCM) 10K type strain sequencing project: providing services to taxonomists for standard genome sequencing and annotation.</title>
        <authorList>
            <consortium name="The Broad Institute Genomics Platform"/>
            <consortium name="The Broad Institute Genome Sequencing Center for Infectious Disease"/>
            <person name="Wu L."/>
            <person name="Ma J."/>
        </authorList>
    </citation>
    <scope>NUCLEOTIDE SEQUENCE [LARGE SCALE GENOMIC DNA]</scope>
    <source>
        <strain evidence="8 9">JCM 12928</strain>
    </source>
</reference>
<dbReference type="InterPro" id="IPR020846">
    <property type="entry name" value="MFS_dom"/>
</dbReference>
<comment type="subcellular location">
    <subcellularLocation>
        <location evidence="1">Membrane</location>
        <topology evidence="1">Multi-pass membrane protein</topology>
    </subcellularLocation>
</comment>
<dbReference type="InterPro" id="IPR036259">
    <property type="entry name" value="MFS_trans_sf"/>
</dbReference>
<dbReference type="PROSITE" id="PS50850">
    <property type="entry name" value="MFS"/>
    <property type="match status" value="1"/>
</dbReference>
<accession>A0ABN1GWX3</accession>
<dbReference type="PANTHER" id="PTHR23504">
    <property type="entry name" value="MAJOR FACILITATOR SUPERFAMILY DOMAIN-CONTAINING PROTEIN 10"/>
    <property type="match status" value="1"/>
</dbReference>
<gene>
    <name evidence="8" type="ORF">GCM10009422_17660</name>
</gene>
<feature type="domain" description="Major facilitator superfamily (MFS) profile" evidence="7">
    <location>
        <begin position="13"/>
        <end position="429"/>
    </location>
</feature>
<dbReference type="EMBL" id="BAAAGA010000004">
    <property type="protein sequence ID" value="GAA0622183.1"/>
    <property type="molecule type" value="Genomic_DNA"/>
</dbReference>
<feature type="transmembrane region" description="Helical" evidence="6">
    <location>
        <begin position="108"/>
        <end position="128"/>
    </location>
</feature>
<feature type="transmembrane region" description="Helical" evidence="6">
    <location>
        <begin position="312"/>
        <end position="333"/>
    </location>
</feature>
<evidence type="ECO:0000313" key="9">
    <source>
        <dbReference type="Proteomes" id="UP001501352"/>
    </source>
</evidence>
<name>A0ABN1GWX3_9CAUL</name>
<feature type="transmembrane region" description="Helical" evidence="6">
    <location>
        <begin position="83"/>
        <end position="102"/>
    </location>
</feature>
<dbReference type="PRINTS" id="PR01035">
    <property type="entry name" value="TCRTETA"/>
</dbReference>
<evidence type="ECO:0000256" key="4">
    <source>
        <dbReference type="ARBA" id="ARBA00022989"/>
    </source>
</evidence>
<evidence type="ECO:0000256" key="6">
    <source>
        <dbReference type="SAM" id="Phobius"/>
    </source>
</evidence>
<comment type="caution">
    <text evidence="8">The sequence shown here is derived from an EMBL/GenBank/DDBJ whole genome shotgun (WGS) entry which is preliminary data.</text>
</comment>
<keyword evidence="3 6" id="KW-0812">Transmembrane</keyword>
<sequence length="444" mass="46996">MNALNDLKVRRAALAFILITAVLDIVAMGIIIPVLPQLIVEFVGSNADAGWINGVFVALWAGMQFICSPIIGSLSDKYGRRPVILISCAGLALDYVLMALAPNLWWLAAGRIIAGITSSSFTTVFAYMADITEPEKRAKAYGLIGAAFSGGFVLGPVLGGLLGSMDPRLPFWVAAVLSGLALLYGLFVLPESLAADKRMPFSWRRANPVGALILLKRHAELAGLAVVNFLLYFAHHVFSAVFVLYAGLRYGWGPIQVGFLLALVGVLDMIVQGGLTGVFTKRLGDRKTMVLGLIGGTIGISLMGWAPTGWAFIAAMLPNALWGLAMPTLQALMTRRVGEDEQGQLQGANTSVGAIAGVLSPLFFGWLYTHSTGGGFGGVARWVEGWLGDGPPARLIIGGLYDPGLSFYIAAVVLFVAAVIGWWVGRQASRAEATESSSDGLDPA</sequence>
<evidence type="ECO:0000256" key="5">
    <source>
        <dbReference type="ARBA" id="ARBA00023136"/>
    </source>
</evidence>
<dbReference type="PANTHER" id="PTHR23504:SF15">
    <property type="entry name" value="MAJOR FACILITATOR SUPERFAMILY (MFS) PROFILE DOMAIN-CONTAINING PROTEIN"/>
    <property type="match status" value="1"/>
</dbReference>
<feature type="transmembrane region" description="Helical" evidence="6">
    <location>
        <begin position="140"/>
        <end position="163"/>
    </location>
</feature>
<dbReference type="RefSeq" id="WP_343792826.1">
    <property type="nucleotide sequence ID" value="NZ_BAAAGA010000004.1"/>
</dbReference>
<evidence type="ECO:0000256" key="2">
    <source>
        <dbReference type="ARBA" id="ARBA00022448"/>
    </source>
</evidence>
<feature type="transmembrane region" description="Helical" evidence="6">
    <location>
        <begin position="221"/>
        <end position="245"/>
    </location>
</feature>